<feature type="compositionally biased region" description="Low complexity" evidence="1">
    <location>
        <begin position="427"/>
        <end position="440"/>
    </location>
</feature>
<sequence>MSEAYSDDDFENYSEDQFEEEEQEQGPPPVNVAPVQQVVTGRPPTPPARETLTDAIYRENTMARRAASPSSRSSSDRPGSARPGSSASRQAEAFHVPNLSELESEAPARRPVLPSREQLQSDAQKQATARSRARQRAVMGRVTLEQYGIDNMYSANPMSLYDLMAMGRGPFAACAVASVQTNEDHRESETQTEEVEHNNERVQVPEDLGISREELEASRTGRRKPAQTLAASTLEAGSERKLSAFIRSVGNLILKVLGEGSQPSGNIDWSAGGEKPPRCALSSGALRLPSDAETAGRSVSAVSYSYDKTPRLLVAMQPATAQEDGNRALEAHGLGARGLLSVWDLRSPQKPTHRLLCEGWPLCCCWSAGEQNEASYLVYAGMREGAVCLWDLRETGPRYPEEQIEGRDVSNWRRPTYSTEHLTAEGASSSSESVVSLAAVPRSRRTGDGRRRKGNHQLISCTQWGSVTVWSVNEMSAADVEGTYEVDFGLRVGGRVRLLKTSAALRLGMDAMRPPHSLRSCPSQRTSEIGLLPRDTNEFVVGADGGRVLLGARYGQAPAPKEFRLHDPGLLRPGSFATACAATASVTTLHFSPFFPEVFAAGYSDGTVALFATHSSLPLRVWEQTVPGEIRRVRWSPGRPAVLFCLDEDGGIHVFDLVSSNPDAPVLHEQLPGGKVTAFEVSFTVAAGDDGNPEDGWVSPGAGQSKPEQDVLDQTFSTGFEDGSVVVHCISHQWGRPADREYMAVSALLRLTESS</sequence>
<organism evidence="2">
    <name type="scientific">Tetraselmis sp. GSL018</name>
    <dbReference type="NCBI Taxonomy" id="582737"/>
    <lineage>
        <taxon>Eukaryota</taxon>
        <taxon>Viridiplantae</taxon>
        <taxon>Chlorophyta</taxon>
        <taxon>core chlorophytes</taxon>
        <taxon>Chlorodendrophyceae</taxon>
        <taxon>Chlorodendrales</taxon>
        <taxon>Chlorodendraceae</taxon>
        <taxon>Tetraselmis</taxon>
    </lineage>
</organism>
<evidence type="ECO:0000256" key="1">
    <source>
        <dbReference type="SAM" id="MobiDB-lite"/>
    </source>
</evidence>
<dbReference type="GO" id="GO:0045504">
    <property type="term" value="F:dynein heavy chain binding"/>
    <property type="evidence" value="ECO:0007669"/>
    <property type="project" value="InterPro"/>
</dbReference>
<feature type="compositionally biased region" description="Basic and acidic residues" evidence="1">
    <location>
        <begin position="205"/>
        <end position="219"/>
    </location>
</feature>
<dbReference type="GO" id="GO:0042073">
    <property type="term" value="P:intraciliary transport"/>
    <property type="evidence" value="ECO:0007669"/>
    <property type="project" value="InterPro"/>
</dbReference>
<dbReference type="SMART" id="SM00320">
    <property type="entry name" value="WD40"/>
    <property type="match status" value="3"/>
</dbReference>
<feature type="compositionally biased region" description="Acidic residues" evidence="1">
    <location>
        <begin position="1"/>
        <end position="24"/>
    </location>
</feature>
<dbReference type="Gene3D" id="2.130.10.10">
    <property type="entry name" value="YVTN repeat-like/Quinoprotein amine dehydrogenase"/>
    <property type="match status" value="2"/>
</dbReference>
<evidence type="ECO:0000313" key="2">
    <source>
        <dbReference type="EMBL" id="JAC68536.1"/>
    </source>
</evidence>
<dbReference type="GO" id="GO:0005929">
    <property type="term" value="C:cilium"/>
    <property type="evidence" value="ECO:0007669"/>
    <property type="project" value="GOC"/>
</dbReference>
<proteinExistence type="predicted"/>
<dbReference type="InterPro" id="IPR042505">
    <property type="entry name" value="DYNC2I1"/>
</dbReference>
<protein>
    <submittedName>
        <fullName evidence="2">Wd repeat-containing protein 60</fullName>
    </submittedName>
</protein>
<reference evidence="2" key="1">
    <citation type="submission" date="2014-05" db="EMBL/GenBank/DDBJ databases">
        <title>The transcriptome of the halophilic microalga Tetraselmis sp. GSL018 isolated from the Great Salt Lake, Utah.</title>
        <authorList>
            <person name="Jinkerson R.E."/>
            <person name="D'Adamo S."/>
            <person name="Posewitz M.C."/>
        </authorList>
    </citation>
    <scope>NUCLEOTIDE SEQUENCE</scope>
    <source>
        <strain evidence="2">GSL018</strain>
    </source>
</reference>
<dbReference type="InterPro" id="IPR015943">
    <property type="entry name" value="WD40/YVTN_repeat-like_dom_sf"/>
</dbReference>
<dbReference type="InterPro" id="IPR001680">
    <property type="entry name" value="WD40_rpt"/>
</dbReference>
<dbReference type="GO" id="GO:0005868">
    <property type="term" value="C:cytoplasmic dynein complex"/>
    <property type="evidence" value="ECO:0007669"/>
    <property type="project" value="InterPro"/>
</dbReference>
<dbReference type="PANTHER" id="PTHR16022">
    <property type="entry name" value="WD REPEAT DOMAIN 60"/>
    <property type="match status" value="1"/>
</dbReference>
<dbReference type="InterPro" id="IPR036322">
    <property type="entry name" value="WD40_repeat_dom_sf"/>
</dbReference>
<feature type="region of interest" description="Disordered" evidence="1">
    <location>
        <begin position="1"/>
        <end position="136"/>
    </location>
</feature>
<dbReference type="GO" id="GO:0045503">
    <property type="term" value="F:dynein light chain binding"/>
    <property type="evidence" value="ECO:0007669"/>
    <property type="project" value="InterPro"/>
</dbReference>
<dbReference type="SUPFAM" id="SSF50978">
    <property type="entry name" value="WD40 repeat-like"/>
    <property type="match status" value="1"/>
</dbReference>
<feature type="region of interest" description="Disordered" evidence="1">
    <location>
        <begin position="690"/>
        <end position="709"/>
    </location>
</feature>
<feature type="compositionally biased region" description="Low complexity" evidence="1">
    <location>
        <begin position="63"/>
        <end position="86"/>
    </location>
</feature>
<feature type="region of interest" description="Disordered" evidence="1">
    <location>
        <begin position="420"/>
        <end position="453"/>
    </location>
</feature>
<gene>
    <name evidence="2" type="ORF">TSPGSL018_8483</name>
</gene>
<name>A0A061RDG4_9CHLO</name>
<dbReference type="AlphaFoldDB" id="A0A061RDG4"/>
<accession>A0A061RDG4</accession>
<dbReference type="PANTHER" id="PTHR16022:SF0">
    <property type="entry name" value="CYTOPLASMIC DYNEIN 2 INTERMEDIATE CHAIN 1"/>
    <property type="match status" value="1"/>
</dbReference>
<feature type="region of interest" description="Disordered" evidence="1">
    <location>
        <begin position="205"/>
        <end position="228"/>
    </location>
</feature>
<dbReference type="EMBL" id="GBEZ01017837">
    <property type="protein sequence ID" value="JAC68536.1"/>
    <property type="molecule type" value="Transcribed_RNA"/>
</dbReference>